<gene>
    <name evidence="3" type="ORF">DM01DRAFT_1379087</name>
</gene>
<dbReference type="GO" id="GO:0047369">
    <property type="term" value="F:succinate-hydroxymethylglutarate CoA-transferase activity"/>
    <property type="evidence" value="ECO:0007669"/>
    <property type="project" value="TreeGrafter"/>
</dbReference>
<dbReference type="PANTHER" id="PTHR48207:SF3">
    <property type="entry name" value="SUCCINATE--HYDROXYMETHYLGLUTARATE COA-TRANSFERASE"/>
    <property type="match status" value="1"/>
</dbReference>
<comment type="caution">
    <text evidence="3">The sequence shown here is derived from an EMBL/GenBank/DDBJ whole genome shotgun (WGS) entry which is preliminary data.</text>
</comment>
<dbReference type="Gene3D" id="3.30.1540.10">
    <property type="entry name" value="formyl-coa transferase, domain 3"/>
    <property type="match status" value="1"/>
</dbReference>
<dbReference type="Proteomes" id="UP000242146">
    <property type="component" value="Unassembled WGS sequence"/>
</dbReference>
<proteinExistence type="inferred from homology"/>
<protein>
    <submittedName>
        <fullName evidence="3">CoA-transferase family III</fullName>
    </submittedName>
</protein>
<dbReference type="PANTHER" id="PTHR48207">
    <property type="entry name" value="SUCCINATE--HYDROXYMETHYLGLUTARATE COA-TRANSFERASE"/>
    <property type="match status" value="1"/>
</dbReference>
<accession>A0A1X2G245</accession>
<dbReference type="InterPro" id="IPR044855">
    <property type="entry name" value="CoA-Trfase_III_dom3_sf"/>
</dbReference>
<dbReference type="InterPro" id="IPR003673">
    <property type="entry name" value="CoA-Trfase_fam_III"/>
</dbReference>
<dbReference type="STRING" id="101127.A0A1X2G245"/>
<evidence type="ECO:0000313" key="3">
    <source>
        <dbReference type="EMBL" id="ORX42371.1"/>
    </source>
</evidence>
<reference evidence="3 4" key="1">
    <citation type="submission" date="2016-07" db="EMBL/GenBank/DDBJ databases">
        <title>Pervasive Adenine N6-methylation of Active Genes in Fungi.</title>
        <authorList>
            <consortium name="DOE Joint Genome Institute"/>
            <person name="Mondo S.J."/>
            <person name="Dannebaum R.O."/>
            <person name="Kuo R.C."/>
            <person name="Labutti K."/>
            <person name="Haridas S."/>
            <person name="Kuo A."/>
            <person name="Salamov A."/>
            <person name="Ahrendt S.R."/>
            <person name="Lipzen A."/>
            <person name="Sullivan W."/>
            <person name="Andreopoulos W.B."/>
            <person name="Clum A."/>
            <person name="Lindquist E."/>
            <person name="Daum C."/>
            <person name="Ramamoorthy G.K."/>
            <person name="Gryganskyi A."/>
            <person name="Culley D."/>
            <person name="Magnuson J.K."/>
            <person name="James T.Y."/>
            <person name="O'Malley M.A."/>
            <person name="Stajich J.E."/>
            <person name="Spatafora J.W."/>
            <person name="Visel A."/>
            <person name="Grigoriev I.V."/>
        </authorList>
    </citation>
    <scope>NUCLEOTIDE SEQUENCE [LARGE SCALE GENOMIC DNA]</scope>
    <source>
        <strain evidence="3 4">NRRL 3301</strain>
    </source>
</reference>
<keyword evidence="4" id="KW-1185">Reference proteome</keyword>
<evidence type="ECO:0000256" key="1">
    <source>
        <dbReference type="ARBA" id="ARBA00008383"/>
    </source>
</evidence>
<evidence type="ECO:0000256" key="2">
    <source>
        <dbReference type="ARBA" id="ARBA00022679"/>
    </source>
</evidence>
<evidence type="ECO:0000313" key="4">
    <source>
        <dbReference type="Proteomes" id="UP000242146"/>
    </source>
</evidence>
<dbReference type="GO" id="GO:0005739">
    <property type="term" value="C:mitochondrion"/>
    <property type="evidence" value="ECO:0007669"/>
    <property type="project" value="TreeGrafter"/>
</dbReference>
<dbReference type="InterPro" id="IPR050483">
    <property type="entry name" value="CoA-transferase_III_domain"/>
</dbReference>
<dbReference type="EMBL" id="MCGT01000069">
    <property type="protein sequence ID" value="ORX42371.1"/>
    <property type="molecule type" value="Genomic_DNA"/>
</dbReference>
<sequence length="163" mass="18469">MGTAHPSIVPYQVFPTKDSFMMIGAGNDGQFAKFCQRVGLQDLVDDARFKTNADRVQHRQELIQLIEDELTQQGTQYWLDQLQRRWTFDHPQIKARGLVHEVDHPRAGKIKMVGPSYKFSGFKPSVRLPPPTLGAHTNEVLETVLGYDKQHIESLRSDGAIGK</sequence>
<dbReference type="InterPro" id="IPR023606">
    <property type="entry name" value="CoA-Trfase_III_dom_1_sf"/>
</dbReference>
<organism evidence="3 4">
    <name type="scientific">Hesseltinella vesiculosa</name>
    <dbReference type="NCBI Taxonomy" id="101127"/>
    <lineage>
        <taxon>Eukaryota</taxon>
        <taxon>Fungi</taxon>
        <taxon>Fungi incertae sedis</taxon>
        <taxon>Mucoromycota</taxon>
        <taxon>Mucoromycotina</taxon>
        <taxon>Mucoromycetes</taxon>
        <taxon>Mucorales</taxon>
        <taxon>Cunninghamellaceae</taxon>
        <taxon>Hesseltinella</taxon>
    </lineage>
</organism>
<dbReference type="SUPFAM" id="SSF89796">
    <property type="entry name" value="CoA-transferase family III (CaiB/BaiF)"/>
    <property type="match status" value="1"/>
</dbReference>
<dbReference type="AlphaFoldDB" id="A0A1X2G245"/>
<dbReference type="Pfam" id="PF02515">
    <property type="entry name" value="CoA_transf_3"/>
    <property type="match status" value="1"/>
</dbReference>
<keyword evidence="2 3" id="KW-0808">Transferase</keyword>
<name>A0A1X2G245_9FUNG</name>
<dbReference type="OrthoDB" id="5863171at2759"/>
<comment type="similarity">
    <text evidence="1">Belongs to the CoA-transferase III family.</text>
</comment>